<protein>
    <submittedName>
        <fullName evidence="1">Uncharacterized protein</fullName>
    </submittedName>
</protein>
<dbReference type="GeneID" id="5700430"/>
<dbReference type="Proteomes" id="UP000001548">
    <property type="component" value="Unassembled WGS sequence"/>
</dbReference>
<reference evidence="1 2" key="1">
    <citation type="journal article" date="2007" name="Science">
        <title>Genomic minimalism in the early diverging intestinal parasite Giardia lamblia.</title>
        <authorList>
            <person name="Morrison H.G."/>
            <person name="McArthur A.G."/>
            <person name="Gillin F.D."/>
            <person name="Aley S.B."/>
            <person name="Adam R.D."/>
            <person name="Olsen G.J."/>
            <person name="Best A.A."/>
            <person name="Cande W.Z."/>
            <person name="Chen F."/>
            <person name="Cipriano M.J."/>
            <person name="Davids B.J."/>
            <person name="Dawson S.C."/>
            <person name="Elmendorf H.G."/>
            <person name="Hehl A.B."/>
            <person name="Holder M.E."/>
            <person name="Huse S.M."/>
            <person name="Kim U.U."/>
            <person name="Lasek-Nesselquist E."/>
            <person name="Manning G."/>
            <person name="Nigam A."/>
            <person name="Nixon J.E."/>
            <person name="Palm D."/>
            <person name="Passamaneck N.E."/>
            <person name="Prabhu A."/>
            <person name="Reich C.I."/>
            <person name="Reiner D.S."/>
            <person name="Samuelson J."/>
            <person name="Svard S.G."/>
            <person name="Sogin M.L."/>
        </authorList>
    </citation>
    <scope>NUCLEOTIDE SEQUENCE [LARGE SCALE GENOMIC DNA]</scope>
    <source>
        <strain evidence="1 2">WB C6</strain>
    </source>
</reference>
<dbReference type="EMBL" id="AACB03000001">
    <property type="protein sequence ID" value="KAE8305887.1"/>
    <property type="molecule type" value="Genomic_DNA"/>
</dbReference>
<dbReference type="KEGG" id="gla:GL50803_006294"/>
<sequence>MRRCLLDDRAHLVLLQPSNVSPARRQPVVTGVNLRLEDFSPLLDTEEDEAALLAARRLANYLTEAQDESSLGIIGMEPELLTLALERLEQCVPHQAHSELERPEGVRSTAPSHQILSALLSIFTAICAKPHTLVLAGIVSADDTVESSLERRLGDSNSTVRRLLHAAQSFVEHSTLRHYEAVTMALRLIGNLTTHGLCVARHLLDSGMLSSICALLSTELYTCFTSIRAEVQWVFTAMASHFPGDQGGDKLVIQLDHCVSPALPSETYLGVALRSAIDYIASSFQSINTYNDSKRYDRWYLSIRWLMYSFMCPCLVSRDCISNASVLELVIRSISVPTPDISSIAMVALNQYSMNVPRDIKNKTMFTSQAVALLRHGFTSIATTYIDANLYGKVEPCYVSILKEALVFLNNENSDIEIPGFWVQTVANLYARLLRAHRVPSADTTEVLELLTEALGSTVSICSNETMNVLCSSNARIFSQLIKLLKSYKPCVQMRKMMWKNSSILLNVSELLRTMIDYVPDTELELHRHDLMETINVLLEENIDAQTADILEEVQKHLFRKDD</sequence>
<dbReference type="RefSeq" id="XP_001707528.1">
    <property type="nucleotide sequence ID" value="XM_001707476.1"/>
</dbReference>
<accession>A8BDU9</accession>
<evidence type="ECO:0000313" key="1">
    <source>
        <dbReference type="EMBL" id="KAE8305887.1"/>
    </source>
</evidence>
<dbReference type="HOGENOM" id="CLU_484366_0_0_1"/>
<proteinExistence type="predicted"/>
<dbReference type="VEuPathDB" id="GiardiaDB:GL50803_6294"/>
<dbReference type="OMA" id="IRAEVQW"/>
<keyword evidence="2" id="KW-1185">Reference proteome</keyword>
<dbReference type="SUPFAM" id="SSF48371">
    <property type="entry name" value="ARM repeat"/>
    <property type="match status" value="1"/>
</dbReference>
<organism evidence="1 2">
    <name type="scientific">Giardia intestinalis (strain ATCC 50803 / WB clone C6)</name>
    <name type="common">Giardia lamblia</name>
    <dbReference type="NCBI Taxonomy" id="184922"/>
    <lineage>
        <taxon>Eukaryota</taxon>
        <taxon>Metamonada</taxon>
        <taxon>Diplomonadida</taxon>
        <taxon>Hexamitidae</taxon>
        <taxon>Giardiinae</taxon>
        <taxon>Giardia</taxon>
    </lineage>
</organism>
<evidence type="ECO:0000313" key="2">
    <source>
        <dbReference type="Proteomes" id="UP000001548"/>
    </source>
</evidence>
<comment type="caution">
    <text evidence="1">The sequence shown here is derived from an EMBL/GenBank/DDBJ whole genome shotgun (WGS) entry which is preliminary data.</text>
</comment>
<gene>
    <name evidence="1" type="ORF">GL50803_006294</name>
</gene>
<dbReference type="InterPro" id="IPR016024">
    <property type="entry name" value="ARM-type_fold"/>
</dbReference>
<name>A8BDU9_GIAIC</name>
<dbReference type="AlphaFoldDB" id="A8BDU9"/>